<keyword evidence="6 17" id="KW-0004">4Fe-4S</keyword>
<dbReference type="GO" id="GO:0051539">
    <property type="term" value="F:4 iron, 4 sulfur cluster binding"/>
    <property type="evidence" value="ECO:0007669"/>
    <property type="project" value="UniProtKB-UniRule"/>
</dbReference>
<evidence type="ECO:0000313" key="18">
    <source>
        <dbReference type="EMBL" id="KMW16006.1"/>
    </source>
</evidence>
<dbReference type="PANTHER" id="PTHR36701">
    <property type="entry name" value="EPOXYQUEUOSINE REDUCTASE QUEH"/>
    <property type="match status" value="1"/>
</dbReference>
<evidence type="ECO:0000256" key="15">
    <source>
        <dbReference type="ARBA" id="ARBA00031446"/>
    </source>
</evidence>
<dbReference type="GO" id="GO:0046872">
    <property type="term" value="F:metal ion binding"/>
    <property type="evidence" value="ECO:0007669"/>
    <property type="project" value="UniProtKB-KW"/>
</dbReference>
<comment type="caution">
    <text evidence="18">The sequence shown here is derived from an EMBL/GenBank/DDBJ whole genome shotgun (WGS) entry which is preliminary data.</text>
</comment>
<dbReference type="GO" id="GO:0052693">
    <property type="term" value="F:epoxyqueuosine reductase activity"/>
    <property type="evidence" value="ECO:0007669"/>
    <property type="project" value="UniProtKB-UniRule"/>
</dbReference>
<dbReference type="PANTHER" id="PTHR36701:SF1">
    <property type="entry name" value="EPOXYQUEUOSINE REDUCTASE QUEH"/>
    <property type="match status" value="1"/>
</dbReference>
<feature type="binding site" evidence="17">
    <location>
        <position position="73"/>
    </location>
    <ligand>
        <name>[4Fe-4S] cluster</name>
        <dbReference type="ChEBI" id="CHEBI:49883"/>
    </ligand>
</feature>
<evidence type="ECO:0000256" key="12">
    <source>
        <dbReference type="ARBA" id="ARBA00023014"/>
    </source>
</evidence>
<dbReference type="GO" id="GO:0008616">
    <property type="term" value="P:tRNA queuosine(34) biosynthetic process"/>
    <property type="evidence" value="ECO:0007669"/>
    <property type="project" value="UniProtKB-UniRule"/>
</dbReference>
<sequence>MQTVSFCFPKICFLDWNNWCKDRRIIGAGIGGRGKETQMTQPGQKRNYQREMEQIMEREGREGRIPSLLLHSCCAPCSSYVLEYLSRYFDITVYYYNPNIAPKEEYETRVKEQERLIREMGLQRPVKFLAGEYVPEDFYAAAKGHEADPEGGERCVRCYELRLAHAAGVAARGGYDYFTTTLSISPLKNADKLNEIGARLGDQWGVPYLLSDFKKKNGYKRSVQLSAEYGLYRQDYCGCVFSQAEARARKSAGNGR</sequence>
<comment type="function">
    <text evidence="1 17">Catalyzes the conversion of epoxyqueuosine (oQ) to queuosine (Q), which is a hypermodified base found in the wobble positions of tRNA(Asp), tRNA(Asn), tRNA(His) and tRNA(Tyr).</text>
</comment>
<evidence type="ECO:0000256" key="8">
    <source>
        <dbReference type="ARBA" id="ARBA00022723"/>
    </source>
</evidence>
<keyword evidence="10 17" id="KW-0560">Oxidoreductase</keyword>
<keyword evidence="13 17" id="KW-1015">Disulfide bond</keyword>
<keyword evidence="8 17" id="KW-0479">Metal-binding</keyword>
<name>A0A0J9BV51_9FIRM</name>
<keyword evidence="7 17" id="KW-0819">tRNA processing</keyword>
<dbReference type="Pfam" id="PF02677">
    <property type="entry name" value="QueH"/>
    <property type="match status" value="1"/>
</dbReference>
<dbReference type="EC" id="1.17.99.6" evidence="4 17"/>
<dbReference type="Proteomes" id="UP000037392">
    <property type="component" value="Unassembled WGS sequence"/>
</dbReference>
<proteinExistence type="inferred from homology"/>
<evidence type="ECO:0000256" key="9">
    <source>
        <dbReference type="ARBA" id="ARBA00022785"/>
    </source>
</evidence>
<evidence type="ECO:0000256" key="1">
    <source>
        <dbReference type="ARBA" id="ARBA00002268"/>
    </source>
</evidence>
<dbReference type="InterPro" id="IPR003828">
    <property type="entry name" value="QueH"/>
</dbReference>
<comment type="catalytic activity">
    <reaction evidence="16 17">
        <text>epoxyqueuosine(34) in tRNA + AH2 = queuosine(34) in tRNA + A + H2O</text>
        <dbReference type="Rhea" id="RHEA:32159"/>
        <dbReference type="Rhea" id="RHEA-COMP:18571"/>
        <dbReference type="Rhea" id="RHEA-COMP:18582"/>
        <dbReference type="ChEBI" id="CHEBI:13193"/>
        <dbReference type="ChEBI" id="CHEBI:15377"/>
        <dbReference type="ChEBI" id="CHEBI:17499"/>
        <dbReference type="ChEBI" id="CHEBI:194431"/>
        <dbReference type="ChEBI" id="CHEBI:194443"/>
        <dbReference type="EC" id="1.17.99.6"/>
    </reaction>
</comment>
<feature type="binding site" evidence="17">
    <location>
        <position position="155"/>
    </location>
    <ligand>
        <name>[4Fe-4S] cluster</name>
        <dbReference type="ChEBI" id="CHEBI:49883"/>
    </ligand>
</feature>
<dbReference type="EMBL" id="ADLK01000032">
    <property type="protein sequence ID" value="KMW16006.1"/>
    <property type="molecule type" value="Genomic_DNA"/>
</dbReference>
<evidence type="ECO:0000256" key="4">
    <source>
        <dbReference type="ARBA" id="ARBA00012622"/>
    </source>
</evidence>
<comment type="pathway">
    <text evidence="2 17">tRNA modification; tRNA-queuosine biosynthesis.</text>
</comment>
<dbReference type="HAMAP" id="MF_02089">
    <property type="entry name" value="QueH"/>
    <property type="match status" value="1"/>
</dbReference>
<feature type="binding site" evidence="17">
    <location>
        <position position="74"/>
    </location>
    <ligand>
        <name>[4Fe-4S] cluster</name>
        <dbReference type="ChEBI" id="CHEBI:49883"/>
    </ligand>
</feature>
<reference evidence="18 19" key="1">
    <citation type="submission" date="2011-04" db="EMBL/GenBank/DDBJ databases">
        <title>The Genome Sequence of Clostridium citroniae WAL-19142.</title>
        <authorList>
            <consortium name="The Broad Institute Genome Sequencing Platform"/>
            <person name="Earl A."/>
            <person name="Ward D."/>
            <person name="Feldgarden M."/>
            <person name="Gevers D."/>
            <person name="Warren Y.A."/>
            <person name="Tyrrell K.L."/>
            <person name="Citron D.M."/>
            <person name="Goldstein E.J."/>
            <person name="Daigneault M."/>
            <person name="Allen-Vercoe E."/>
            <person name="Young S.K."/>
            <person name="Zeng Q."/>
            <person name="Gargeya S."/>
            <person name="Fitzgerald M."/>
            <person name="Haas B."/>
            <person name="Abouelleil A."/>
            <person name="Alvarado L."/>
            <person name="Arachchi H.M."/>
            <person name="Berlin A."/>
            <person name="Brown A."/>
            <person name="Chapman S.B."/>
            <person name="Chen Z."/>
            <person name="Dunbar C."/>
            <person name="Freedman E."/>
            <person name="Gearin G."/>
            <person name="Gellesch M."/>
            <person name="Goldberg J."/>
            <person name="Griggs A."/>
            <person name="Gujja S."/>
            <person name="Heilman E.R."/>
            <person name="Heiman D."/>
            <person name="Howarth C."/>
            <person name="Larson L."/>
            <person name="Lui A."/>
            <person name="MacDonald P.J."/>
            <person name="Mehta T."/>
            <person name="Montmayeur A."/>
            <person name="Murphy C."/>
            <person name="Neiman D."/>
            <person name="Pearson M."/>
            <person name="Priest M."/>
            <person name="Roberts A."/>
            <person name="Saif S."/>
            <person name="Shea T."/>
            <person name="Shenoy N."/>
            <person name="Sisk P."/>
            <person name="Stolte C."/>
            <person name="Sykes S."/>
            <person name="White J."/>
            <person name="Yandava C."/>
            <person name="Wortman J."/>
            <person name="Nusbaum C."/>
            <person name="Birren B."/>
        </authorList>
    </citation>
    <scope>NUCLEOTIDE SEQUENCE [LARGE SCALE GENOMIC DNA]</scope>
    <source>
        <strain evidence="18 19">WAL-19142</strain>
    </source>
</reference>
<organism evidence="18 19">
    <name type="scientific">[Clostridium] citroniae WAL-19142</name>
    <dbReference type="NCBI Taxonomy" id="742734"/>
    <lineage>
        <taxon>Bacteria</taxon>
        <taxon>Bacillati</taxon>
        <taxon>Bacillota</taxon>
        <taxon>Clostridia</taxon>
        <taxon>Lachnospirales</taxon>
        <taxon>Lachnospiraceae</taxon>
        <taxon>Enterocloster</taxon>
    </lineage>
</organism>
<feature type="binding site" evidence="17">
    <location>
        <position position="158"/>
    </location>
    <ligand>
        <name>[4Fe-4S] cluster</name>
        <dbReference type="ChEBI" id="CHEBI:49883"/>
    </ligand>
</feature>
<evidence type="ECO:0000256" key="16">
    <source>
        <dbReference type="ARBA" id="ARBA00047415"/>
    </source>
</evidence>
<evidence type="ECO:0000313" key="19">
    <source>
        <dbReference type="Proteomes" id="UP000037392"/>
    </source>
</evidence>
<evidence type="ECO:0000256" key="11">
    <source>
        <dbReference type="ARBA" id="ARBA00023004"/>
    </source>
</evidence>
<evidence type="ECO:0000256" key="14">
    <source>
        <dbReference type="ARBA" id="ARBA00023284"/>
    </source>
</evidence>
<keyword evidence="14 17" id="KW-0676">Redox-active center</keyword>
<keyword evidence="9 17" id="KW-0671">Queuosine biosynthesis</keyword>
<evidence type="ECO:0000256" key="7">
    <source>
        <dbReference type="ARBA" id="ARBA00022694"/>
    </source>
</evidence>
<keyword evidence="12 17" id="KW-0411">Iron-sulfur</keyword>
<dbReference type="AlphaFoldDB" id="A0A0J9BV51"/>
<protein>
    <recommendedName>
        <fullName evidence="5 17">Epoxyqueuosine reductase QueH</fullName>
        <ecNumber evidence="4 17">1.17.99.6</ecNumber>
    </recommendedName>
    <alternativeName>
        <fullName evidence="15 17">Queuosine biosynthesis protein QueH</fullName>
    </alternativeName>
</protein>
<dbReference type="UniPathway" id="UPA00392"/>
<gene>
    <name evidence="17" type="primary">queH</name>
    <name evidence="18" type="ORF">HMPREF9470_04444</name>
</gene>
<evidence type="ECO:0000256" key="17">
    <source>
        <dbReference type="HAMAP-Rule" id="MF_02089"/>
    </source>
</evidence>
<evidence type="ECO:0000256" key="10">
    <source>
        <dbReference type="ARBA" id="ARBA00023002"/>
    </source>
</evidence>
<evidence type="ECO:0000256" key="3">
    <source>
        <dbReference type="ARBA" id="ARBA00008207"/>
    </source>
</evidence>
<dbReference type="PATRIC" id="fig|742734.4.peg.4764"/>
<accession>A0A0J9BV51</accession>
<keyword evidence="11 17" id="KW-0408">Iron</keyword>
<feature type="disulfide bond" description="Redox-active" evidence="17">
    <location>
        <begin position="237"/>
        <end position="239"/>
    </location>
</feature>
<evidence type="ECO:0000256" key="5">
    <source>
        <dbReference type="ARBA" id="ARBA00016895"/>
    </source>
</evidence>
<evidence type="ECO:0000256" key="6">
    <source>
        <dbReference type="ARBA" id="ARBA00022485"/>
    </source>
</evidence>
<comment type="similarity">
    <text evidence="3 17">Belongs to the QueH family.</text>
</comment>
<evidence type="ECO:0000256" key="2">
    <source>
        <dbReference type="ARBA" id="ARBA00004691"/>
    </source>
</evidence>
<evidence type="ECO:0000256" key="13">
    <source>
        <dbReference type="ARBA" id="ARBA00023157"/>
    </source>
</evidence>